<dbReference type="OrthoDB" id="9799980at2"/>
<dbReference type="GO" id="GO:0006508">
    <property type="term" value="P:proteolysis"/>
    <property type="evidence" value="ECO:0007669"/>
    <property type="project" value="UniProtKB-KW"/>
</dbReference>
<name>C0GJC3_DETAL</name>
<keyword evidence="8" id="KW-0720">Serine protease</keyword>
<accession>C0GJC3</accession>
<comment type="similarity">
    <text evidence="3">Belongs to the peptidase S51 family.</text>
</comment>
<dbReference type="GO" id="GO:0008241">
    <property type="term" value="F:peptidyl-dipeptidase activity"/>
    <property type="evidence" value="ECO:0007669"/>
    <property type="project" value="UniProtKB-EC"/>
</dbReference>
<dbReference type="Proteomes" id="UP000006443">
    <property type="component" value="Unassembled WGS sequence"/>
</dbReference>
<feature type="active site" description="Charge relay system" evidence="9">
    <location>
        <position position="129"/>
    </location>
</feature>
<dbReference type="PANTHER" id="PTHR36175:SF1">
    <property type="entry name" value="CYANOPHYCINASE"/>
    <property type="match status" value="1"/>
</dbReference>
<evidence type="ECO:0000313" key="10">
    <source>
        <dbReference type="EMBL" id="EEG76608.1"/>
    </source>
</evidence>
<keyword evidence="7" id="KW-0378">Hydrolase</keyword>
<comment type="caution">
    <text evidence="10">The sequence shown here is derived from an EMBL/GenBank/DDBJ whole genome shotgun (WGS) entry which is preliminary data.</text>
</comment>
<gene>
    <name evidence="10" type="ORF">DealDRAFT_2582</name>
</gene>
<feature type="active site" description="Charge relay system" evidence="9">
    <location>
        <position position="198"/>
    </location>
</feature>
<dbReference type="Gene3D" id="3.40.50.880">
    <property type="match status" value="1"/>
</dbReference>
<dbReference type="InterPro" id="IPR011811">
    <property type="entry name" value="Peptidase_S51_cyanophycinase"/>
</dbReference>
<comment type="catalytic activity">
    <reaction evidence="1">
        <text>[L-4-(L-arginin-2-N-yl)aspartate](n) + H2O = [L-4-(L-arginin-2-N-yl)aspartate](n-1) + L-4-(L-arginin-2-N-yl)aspartate</text>
        <dbReference type="Rhea" id="RHEA:12845"/>
        <dbReference type="Rhea" id="RHEA-COMP:13728"/>
        <dbReference type="Rhea" id="RHEA-COMP:13734"/>
        <dbReference type="ChEBI" id="CHEBI:15377"/>
        <dbReference type="ChEBI" id="CHEBI:137986"/>
        <dbReference type="ChEBI" id="CHEBI:137991"/>
        <dbReference type="EC" id="3.4.15.6"/>
    </reaction>
</comment>
<sequence length="272" mass="28900">MEQAAGELVIIGGAEDKDGECEILQHFFSLAKGRDARLLVLSTASTDPDAGEQYRQIFSAMGAAEVRVLAVQSRQKANSPEYARIFAECTGIFFTGGDQLRITGILGGSLLGEALFKAHRDGVVIAGTSAGASVMSETMLVGGANDATPKKEIIRMAPGLGLLKGAVIDQHFAQRGRIGRLLAAVAHNPVILGIGLDEDTAIIYKPVGEYEVVGSGSVTLIDGREVACSNVSESTAEEPLVLTNVRLHILSRNYAFKITGRQIRIHPLKEDT</sequence>
<feature type="active site" description="Charge relay system" evidence="9">
    <location>
        <position position="171"/>
    </location>
</feature>
<comment type="function">
    <text evidence="2">Exopeptidase that catalyzes the hydrolytic cleavage of multi-L-arginyl-poly-L-aspartic acid (cyanophycin; a water-insoluble reserve polymer) into aspartate-arginine dipeptides.</text>
</comment>
<dbReference type="SUPFAM" id="SSF52317">
    <property type="entry name" value="Class I glutamine amidotransferase-like"/>
    <property type="match status" value="1"/>
</dbReference>
<evidence type="ECO:0000256" key="4">
    <source>
        <dbReference type="ARBA" id="ARBA00013115"/>
    </source>
</evidence>
<evidence type="ECO:0000256" key="5">
    <source>
        <dbReference type="ARBA" id="ARBA00015719"/>
    </source>
</evidence>
<dbReference type="InterPro" id="IPR029062">
    <property type="entry name" value="Class_I_gatase-like"/>
</dbReference>
<evidence type="ECO:0000256" key="9">
    <source>
        <dbReference type="PIRSR" id="PIRSR032067-1"/>
    </source>
</evidence>
<organism evidence="10 11">
    <name type="scientific">Dethiobacter alkaliphilus AHT 1</name>
    <dbReference type="NCBI Taxonomy" id="555088"/>
    <lineage>
        <taxon>Bacteria</taxon>
        <taxon>Bacillati</taxon>
        <taxon>Bacillota</taxon>
        <taxon>Dethiobacteria</taxon>
        <taxon>Dethiobacterales</taxon>
        <taxon>Dethiobacteraceae</taxon>
        <taxon>Dethiobacter</taxon>
    </lineage>
</organism>
<dbReference type="AlphaFoldDB" id="C0GJC3"/>
<dbReference type="EMBL" id="ACJM01000015">
    <property type="protein sequence ID" value="EEG76608.1"/>
    <property type="molecule type" value="Genomic_DNA"/>
</dbReference>
<evidence type="ECO:0000256" key="1">
    <source>
        <dbReference type="ARBA" id="ARBA00001092"/>
    </source>
</evidence>
<protein>
    <recommendedName>
        <fullName evidence="5">Cyanophycinase</fullName>
        <ecNumber evidence="4">3.4.15.6</ecNumber>
    </recommendedName>
</protein>
<evidence type="ECO:0000256" key="8">
    <source>
        <dbReference type="ARBA" id="ARBA00022825"/>
    </source>
</evidence>
<dbReference type="CDD" id="cd03145">
    <property type="entry name" value="GAT1_cyanophycinase"/>
    <property type="match status" value="1"/>
</dbReference>
<evidence type="ECO:0000256" key="7">
    <source>
        <dbReference type="ARBA" id="ARBA00022801"/>
    </source>
</evidence>
<evidence type="ECO:0000256" key="2">
    <source>
        <dbReference type="ARBA" id="ARBA00002039"/>
    </source>
</evidence>
<dbReference type="Pfam" id="PF03575">
    <property type="entry name" value="Peptidase_S51"/>
    <property type="match status" value="1"/>
</dbReference>
<dbReference type="EC" id="3.4.15.6" evidence="4"/>
<dbReference type="NCBIfam" id="TIGR02069">
    <property type="entry name" value="cyanophycinase"/>
    <property type="match status" value="1"/>
</dbReference>
<dbReference type="STRING" id="555088.DealDRAFT_2582"/>
<evidence type="ECO:0000256" key="6">
    <source>
        <dbReference type="ARBA" id="ARBA00022670"/>
    </source>
</evidence>
<evidence type="ECO:0000256" key="3">
    <source>
        <dbReference type="ARBA" id="ARBA00006534"/>
    </source>
</evidence>
<dbReference type="InterPro" id="IPR005320">
    <property type="entry name" value="Peptidase_S51"/>
</dbReference>
<evidence type="ECO:0000313" key="11">
    <source>
        <dbReference type="Proteomes" id="UP000006443"/>
    </source>
</evidence>
<reference evidence="10 11" key="1">
    <citation type="submission" date="2009-02" db="EMBL/GenBank/DDBJ databases">
        <title>Sequencing of the draft genome and assembly of Dethiobacter alkaliphilus AHT 1.</title>
        <authorList>
            <consortium name="US DOE Joint Genome Institute (JGI-PGF)"/>
            <person name="Lucas S."/>
            <person name="Copeland A."/>
            <person name="Lapidus A."/>
            <person name="Glavina del Rio T."/>
            <person name="Dalin E."/>
            <person name="Tice H."/>
            <person name="Bruce D."/>
            <person name="Goodwin L."/>
            <person name="Pitluck S."/>
            <person name="Larimer F."/>
            <person name="Land M.L."/>
            <person name="Hauser L."/>
            <person name="Muyzer G."/>
        </authorList>
    </citation>
    <scope>NUCLEOTIDE SEQUENCE [LARGE SCALE GENOMIC DNA]</scope>
    <source>
        <strain evidence="10 11">AHT 1</strain>
    </source>
</reference>
<dbReference type="PANTHER" id="PTHR36175">
    <property type="entry name" value="CYANOPHYCINASE"/>
    <property type="match status" value="1"/>
</dbReference>
<dbReference type="PIRSF" id="PIRSF032067">
    <property type="entry name" value="Cyanophycinase"/>
    <property type="match status" value="1"/>
</dbReference>
<keyword evidence="6" id="KW-0645">Protease</keyword>
<dbReference type="GO" id="GO:0008236">
    <property type="term" value="F:serine-type peptidase activity"/>
    <property type="evidence" value="ECO:0007669"/>
    <property type="project" value="UniProtKB-KW"/>
</dbReference>
<dbReference type="eggNOG" id="COG4242">
    <property type="taxonomic scope" value="Bacteria"/>
</dbReference>
<keyword evidence="11" id="KW-1185">Reference proteome</keyword>
<proteinExistence type="inferred from homology"/>
<dbReference type="RefSeq" id="WP_008518123.1">
    <property type="nucleotide sequence ID" value="NZ_ACJM01000015.1"/>
</dbReference>